<evidence type="ECO:0000256" key="2">
    <source>
        <dbReference type="SAM" id="MobiDB-lite"/>
    </source>
</evidence>
<dbReference type="GO" id="GO:0016301">
    <property type="term" value="F:kinase activity"/>
    <property type="evidence" value="ECO:0007669"/>
    <property type="project" value="UniProtKB-KW"/>
</dbReference>
<dbReference type="EMBL" id="JARTFS010000026">
    <property type="protein sequence ID" value="MED4404152.1"/>
    <property type="molecule type" value="Genomic_DNA"/>
</dbReference>
<feature type="transmembrane region" description="Helical" evidence="3">
    <location>
        <begin position="308"/>
        <end position="330"/>
    </location>
</feature>
<evidence type="ECO:0000313" key="6">
    <source>
        <dbReference type="Proteomes" id="UP001342826"/>
    </source>
</evidence>
<feature type="domain" description="Protein kinase" evidence="4">
    <location>
        <begin position="22"/>
        <end position="272"/>
    </location>
</feature>
<keyword evidence="1" id="KW-0067">ATP-binding</keyword>
<dbReference type="PANTHER" id="PTHR44167">
    <property type="entry name" value="OVARIAN-SPECIFIC SERINE/THREONINE-PROTEIN KINASE LOK-RELATED"/>
    <property type="match status" value="1"/>
</dbReference>
<dbReference type="RefSeq" id="WP_066227691.1">
    <property type="nucleotide sequence ID" value="NZ_JARTFQ010000014.1"/>
</dbReference>
<keyword evidence="6" id="KW-1185">Reference proteome</keyword>
<sequence length="334" mass="37829">MNQASNVKVGTTIIGKWNGNHYNVMKLLGQGATGSVYLANSKNGKAAIKLSENSMAITSEVNVLKHFSKVQGSTLGPSLLDVDDWNNRDNKMVSFYVMEYINGESFLDFIKRRGIEWVDVLIIQLLSNLEELHEKGWIFGDLKPDNLLIAGPPHKIRCIDVGGTTQIGRSVKEFTEFFDRGYWGLGSRKAEPSYDLFSVAMIIINAVYPKRFPKKTNGMEGRNQLIEIINSHAFLRKHKKLLINAILGKYISAEEMKNDLLGIISNSNHQSIKKKSSVKQQSSIHNGKQSKSHMSRKQLKQKRKRKKYGGLIETVVILVSVFIMYSLYVFHYLM</sequence>
<comment type="caution">
    <text evidence="5">The sequence shown here is derived from an EMBL/GenBank/DDBJ whole genome shotgun (WGS) entry which is preliminary data.</text>
</comment>
<protein>
    <submittedName>
        <fullName evidence="5">Protein kinase family protein</fullName>
    </submittedName>
</protein>
<dbReference type="PROSITE" id="PS50011">
    <property type="entry name" value="PROTEIN_KINASE_DOM"/>
    <property type="match status" value="1"/>
</dbReference>
<evidence type="ECO:0000256" key="3">
    <source>
        <dbReference type="SAM" id="Phobius"/>
    </source>
</evidence>
<dbReference type="PANTHER" id="PTHR44167:SF31">
    <property type="entry name" value="PROTEIN CBG02007"/>
    <property type="match status" value="1"/>
</dbReference>
<keyword evidence="5" id="KW-0418">Kinase</keyword>
<feature type="region of interest" description="Disordered" evidence="2">
    <location>
        <begin position="277"/>
        <end position="303"/>
    </location>
</feature>
<keyword evidence="3" id="KW-0812">Transmembrane</keyword>
<reference evidence="5 6" key="1">
    <citation type="submission" date="2023-03" db="EMBL/GenBank/DDBJ databases">
        <title>Bacillus Genome Sequencing.</title>
        <authorList>
            <person name="Dunlap C."/>
        </authorList>
    </citation>
    <scope>NUCLEOTIDE SEQUENCE [LARGE SCALE GENOMIC DNA]</scope>
    <source>
        <strain evidence="5 6">NRS-1717</strain>
    </source>
</reference>
<organism evidence="5 6">
    <name type="scientific">Metabacillus fastidiosus</name>
    <dbReference type="NCBI Taxonomy" id="1458"/>
    <lineage>
        <taxon>Bacteria</taxon>
        <taxon>Bacillati</taxon>
        <taxon>Bacillota</taxon>
        <taxon>Bacilli</taxon>
        <taxon>Bacillales</taxon>
        <taxon>Bacillaceae</taxon>
        <taxon>Metabacillus</taxon>
    </lineage>
</organism>
<dbReference type="InterPro" id="IPR011009">
    <property type="entry name" value="Kinase-like_dom_sf"/>
</dbReference>
<feature type="binding site" evidence="1">
    <location>
        <position position="49"/>
    </location>
    <ligand>
        <name>ATP</name>
        <dbReference type="ChEBI" id="CHEBI:30616"/>
    </ligand>
</feature>
<dbReference type="PROSITE" id="PS00107">
    <property type="entry name" value="PROTEIN_KINASE_ATP"/>
    <property type="match status" value="1"/>
</dbReference>
<name>A0ABU6P474_9BACI</name>
<dbReference type="Proteomes" id="UP001342826">
    <property type="component" value="Unassembled WGS sequence"/>
</dbReference>
<dbReference type="Pfam" id="PF00069">
    <property type="entry name" value="Pkinase"/>
    <property type="match status" value="1"/>
</dbReference>
<keyword evidence="1" id="KW-0547">Nucleotide-binding</keyword>
<evidence type="ECO:0000256" key="1">
    <source>
        <dbReference type="PROSITE-ProRule" id="PRU10141"/>
    </source>
</evidence>
<dbReference type="InterPro" id="IPR000719">
    <property type="entry name" value="Prot_kinase_dom"/>
</dbReference>
<dbReference type="Gene3D" id="1.10.510.10">
    <property type="entry name" value="Transferase(Phosphotransferase) domain 1"/>
    <property type="match status" value="1"/>
</dbReference>
<feature type="compositionally biased region" description="Basic residues" evidence="2">
    <location>
        <begin position="288"/>
        <end position="303"/>
    </location>
</feature>
<dbReference type="SMART" id="SM00220">
    <property type="entry name" value="S_TKc"/>
    <property type="match status" value="1"/>
</dbReference>
<dbReference type="SUPFAM" id="SSF56112">
    <property type="entry name" value="Protein kinase-like (PK-like)"/>
    <property type="match status" value="1"/>
</dbReference>
<keyword evidence="3" id="KW-0472">Membrane</keyword>
<dbReference type="InterPro" id="IPR017441">
    <property type="entry name" value="Protein_kinase_ATP_BS"/>
</dbReference>
<accession>A0ABU6P474</accession>
<evidence type="ECO:0000313" key="5">
    <source>
        <dbReference type="EMBL" id="MED4404152.1"/>
    </source>
</evidence>
<proteinExistence type="predicted"/>
<keyword evidence="5" id="KW-0808">Transferase</keyword>
<gene>
    <name evidence="5" type="ORF">P9271_22985</name>
</gene>
<evidence type="ECO:0000259" key="4">
    <source>
        <dbReference type="PROSITE" id="PS50011"/>
    </source>
</evidence>
<keyword evidence="3" id="KW-1133">Transmembrane helix</keyword>